<organism evidence="1">
    <name type="scientific">marine sediment metagenome</name>
    <dbReference type="NCBI Taxonomy" id="412755"/>
    <lineage>
        <taxon>unclassified sequences</taxon>
        <taxon>metagenomes</taxon>
        <taxon>ecological metagenomes</taxon>
    </lineage>
</organism>
<name>A0A0F8XVP2_9ZZZZ</name>
<sequence>MKKYAGKIMQWTLVSLTLFIFFVICVNPHIAYAATTPTKTETTEAMGWTELTNTGDAAGIKETGTIDVSDSYRSTLHIDVCLSEAAAHDGTEVLVFTGSEAGVDGSWSELTRFVVLSGLTGIKSDFANQEAVGQTVLGITNPETGGADHDGKRIFLEDTATPAQSEIAYQIDNSGDASDTVTIIGGGLDHQKETTSDLWTVDTFGVSAVFSANIAIPDSASQVNVIFNNWFDTTGSDVYVRCRVTKFTDLN</sequence>
<dbReference type="AlphaFoldDB" id="A0A0F8XVP2"/>
<proteinExistence type="predicted"/>
<dbReference type="EMBL" id="LAZR01056905">
    <property type="protein sequence ID" value="KKK73172.1"/>
    <property type="molecule type" value="Genomic_DNA"/>
</dbReference>
<reference evidence="1" key="1">
    <citation type="journal article" date="2015" name="Nature">
        <title>Complex archaea that bridge the gap between prokaryotes and eukaryotes.</title>
        <authorList>
            <person name="Spang A."/>
            <person name="Saw J.H."/>
            <person name="Jorgensen S.L."/>
            <person name="Zaremba-Niedzwiedzka K."/>
            <person name="Martijn J."/>
            <person name="Lind A.E."/>
            <person name="van Eijk R."/>
            <person name="Schleper C."/>
            <person name="Guy L."/>
            <person name="Ettema T.J."/>
        </authorList>
    </citation>
    <scope>NUCLEOTIDE SEQUENCE</scope>
</reference>
<comment type="caution">
    <text evidence="1">The sequence shown here is derived from an EMBL/GenBank/DDBJ whole genome shotgun (WGS) entry which is preliminary data.</text>
</comment>
<accession>A0A0F8XVP2</accession>
<evidence type="ECO:0000313" key="1">
    <source>
        <dbReference type="EMBL" id="KKK73172.1"/>
    </source>
</evidence>
<gene>
    <name evidence="1" type="ORF">LCGC14_2896490</name>
</gene>
<protein>
    <submittedName>
        <fullName evidence="1">Uncharacterized protein</fullName>
    </submittedName>
</protein>